<dbReference type="PANTHER" id="PTHR21357">
    <property type="entry name" value="FAM172 FAMILY PROTEIN HOMOLOG CG10038"/>
    <property type="match status" value="1"/>
</dbReference>
<proteinExistence type="predicted"/>
<dbReference type="EMBL" id="JAUIQD010000001">
    <property type="protein sequence ID" value="KAK3363300.1"/>
    <property type="molecule type" value="Genomic_DNA"/>
</dbReference>
<reference evidence="3" key="1">
    <citation type="journal article" date="2023" name="Mol. Phylogenet. Evol.">
        <title>Genome-scale phylogeny and comparative genomics of the fungal order Sordariales.</title>
        <authorList>
            <person name="Hensen N."/>
            <person name="Bonometti L."/>
            <person name="Westerberg I."/>
            <person name="Brannstrom I.O."/>
            <person name="Guillou S."/>
            <person name="Cros-Aarteil S."/>
            <person name="Calhoun S."/>
            <person name="Haridas S."/>
            <person name="Kuo A."/>
            <person name="Mondo S."/>
            <person name="Pangilinan J."/>
            <person name="Riley R."/>
            <person name="LaButti K."/>
            <person name="Andreopoulos B."/>
            <person name="Lipzen A."/>
            <person name="Chen C."/>
            <person name="Yan M."/>
            <person name="Daum C."/>
            <person name="Ng V."/>
            <person name="Clum A."/>
            <person name="Steindorff A."/>
            <person name="Ohm R.A."/>
            <person name="Martin F."/>
            <person name="Silar P."/>
            <person name="Natvig D.O."/>
            <person name="Lalanne C."/>
            <person name="Gautier V."/>
            <person name="Ament-Velasquez S.L."/>
            <person name="Kruys A."/>
            <person name="Hutchinson M.I."/>
            <person name="Powell A.J."/>
            <person name="Barry K."/>
            <person name="Miller A.N."/>
            <person name="Grigoriev I.V."/>
            <person name="Debuchy R."/>
            <person name="Gladieux P."/>
            <person name="Hiltunen Thoren M."/>
            <person name="Johannesson H."/>
        </authorList>
    </citation>
    <scope>NUCLEOTIDE SEQUENCE</scope>
    <source>
        <strain evidence="3">CBS 955.72</strain>
    </source>
</reference>
<evidence type="ECO:0000313" key="3">
    <source>
        <dbReference type="EMBL" id="KAK3363300.1"/>
    </source>
</evidence>
<reference evidence="3" key="2">
    <citation type="submission" date="2023-06" db="EMBL/GenBank/DDBJ databases">
        <authorList>
            <consortium name="Lawrence Berkeley National Laboratory"/>
            <person name="Haridas S."/>
            <person name="Hensen N."/>
            <person name="Bonometti L."/>
            <person name="Westerberg I."/>
            <person name="Brannstrom I.O."/>
            <person name="Guillou S."/>
            <person name="Cros-Aarteil S."/>
            <person name="Calhoun S."/>
            <person name="Kuo A."/>
            <person name="Mondo S."/>
            <person name="Pangilinan J."/>
            <person name="Riley R."/>
            <person name="Labutti K."/>
            <person name="Andreopoulos B."/>
            <person name="Lipzen A."/>
            <person name="Chen C."/>
            <person name="Yanf M."/>
            <person name="Daum C."/>
            <person name="Ng V."/>
            <person name="Clum A."/>
            <person name="Steindorff A."/>
            <person name="Ohm R."/>
            <person name="Martin F."/>
            <person name="Silar P."/>
            <person name="Natvig D."/>
            <person name="Lalanne C."/>
            <person name="Gautier V."/>
            <person name="Ament-Velasquez S.L."/>
            <person name="Kruys A."/>
            <person name="Hutchinson M.I."/>
            <person name="Powell A.J."/>
            <person name="Barry K."/>
            <person name="Miller A.N."/>
            <person name="Grigoriev I.V."/>
            <person name="Debuchy R."/>
            <person name="Gladieux P."/>
            <person name="Thoren M.H."/>
            <person name="Johannesson H."/>
        </authorList>
    </citation>
    <scope>NUCLEOTIDE SEQUENCE</scope>
    <source>
        <strain evidence="3">CBS 955.72</strain>
    </source>
</reference>
<organism evidence="3 4">
    <name type="scientific">Lasiosphaeria hispida</name>
    <dbReference type="NCBI Taxonomy" id="260671"/>
    <lineage>
        <taxon>Eukaryota</taxon>
        <taxon>Fungi</taxon>
        <taxon>Dikarya</taxon>
        <taxon>Ascomycota</taxon>
        <taxon>Pezizomycotina</taxon>
        <taxon>Sordariomycetes</taxon>
        <taxon>Sordariomycetidae</taxon>
        <taxon>Sordariales</taxon>
        <taxon>Lasiosphaeriaceae</taxon>
        <taxon>Lasiosphaeria</taxon>
    </lineage>
</organism>
<gene>
    <name evidence="3" type="ORF">B0T25DRAFT_35653</name>
</gene>
<dbReference type="GO" id="GO:0035197">
    <property type="term" value="F:siRNA binding"/>
    <property type="evidence" value="ECO:0007669"/>
    <property type="project" value="TreeGrafter"/>
</dbReference>
<dbReference type="GO" id="GO:0005634">
    <property type="term" value="C:nucleus"/>
    <property type="evidence" value="ECO:0007669"/>
    <property type="project" value="TreeGrafter"/>
</dbReference>
<comment type="caution">
    <text evidence="3">The sequence shown here is derived from an EMBL/GenBank/DDBJ whole genome shotgun (WGS) entry which is preliminary data.</text>
</comment>
<keyword evidence="4" id="KW-1185">Reference proteome</keyword>
<feature type="domain" description="Arb2" evidence="2">
    <location>
        <begin position="15"/>
        <end position="300"/>
    </location>
</feature>
<dbReference type="Proteomes" id="UP001275084">
    <property type="component" value="Unassembled WGS sequence"/>
</dbReference>
<evidence type="ECO:0000259" key="2">
    <source>
        <dbReference type="Pfam" id="PF22749"/>
    </source>
</evidence>
<evidence type="ECO:0000256" key="1">
    <source>
        <dbReference type="SAM" id="MobiDB-lite"/>
    </source>
</evidence>
<evidence type="ECO:0000313" key="4">
    <source>
        <dbReference type="Proteomes" id="UP001275084"/>
    </source>
</evidence>
<name>A0AAJ0MK01_9PEZI</name>
<feature type="compositionally biased region" description="Basic and acidic residues" evidence="1">
    <location>
        <begin position="409"/>
        <end position="423"/>
    </location>
</feature>
<dbReference type="InterPro" id="IPR053858">
    <property type="entry name" value="Arb2_dom"/>
</dbReference>
<dbReference type="Pfam" id="PF22749">
    <property type="entry name" value="Arb2"/>
    <property type="match status" value="1"/>
</dbReference>
<dbReference type="AlphaFoldDB" id="A0AAJ0MK01"/>
<dbReference type="InterPro" id="IPR048263">
    <property type="entry name" value="Arb2"/>
</dbReference>
<accession>A0AAJ0MK01</accession>
<feature type="region of interest" description="Disordered" evidence="1">
    <location>
        <begin position="404"/>
        <end position="438"/>
    </location>
</feature>
<dbReference type="GO" id="GO:0031048">
    <property type="term" value="P:regulatory ncRNA-mediated heterochromatin formation"/>
    <property type="evidence" value="ECO:0007669"/>
    <property type="project" value="TreeGrafter"/>
</dbReference>
<dbReference type="PANTHER" id="PTHR21357:SF4">
    <property type="entry name" value="FAM172 FAMILY PROTEIN HOMOLOG CG10038"/>
    <property type="match status" value="1"/>
</dbReference>
<sequence length="476" mass="52063">MFRRRWSGLPADPIFPTNLSELGYFVNEDDEIRSTEDPDCYFNYYINKNVRWNDRHRFSMNEAIGKIISSRFDAEGLEKVLLPLGTTDPKQPHVQIRVSPDLDKKSRVVIIFNNSSQEFGVISFRIIGSRGGVNKGSMIDLVKAIKEQKASASDPSPPGIVIANMGELWWWPEGHRALTPTGRHDIPMSSAVHWGRYHDDAKNGIPENRTPLEHASHIFEKVLPTMMGKEAKLDVIAVGAAADDVETYLNDDKVWAKVGGKMNSMAVLGGFYDLACFKCEGFKTFMKERARAYAIRPEPLDTAIADPSGNPMEKGSTAFGCPVYSAGEECRMVESLLLDTQPSLLKWIQRVALEGENYKNPVFKVIGDPNSAFDPDKLEEADTAWKANKSLIVPSGAGYAVETAAAEASGEKEGGSDGSERQGSDVAKGGIGGPDGMALESDQLAVAVGEESQQTALANEVEKLEIASEGEAEKTK</sequence>
<protein>
    <submittedName>
        <fullName evidence="3">Arb2 domain-containing protein</fullName>
    </submittedName>
</protein>